<dbReference type="Proteomes" id="UP001597124">
    <property type="component" value="Unassembled WGS sequence"/>
</dbReference>
<name>A0ABW3C7J9_SPHXN</name>
<feature type="domain" description="PepSY" evidence="2">
    <location>
        <begin position="8"/>
        <end position="82"/>
    </location>
</feature>
<comment type="caution">
    <text evidence="3">The sequence shown here is derived from an EMBL/GenBank/DDBJ whole genome shotgun (WGS) entry which is preliminary data.</text>
</comment>
<protein>
    <submittedName>
        <fullName evidence="3">PepSY domain-containing protein</fullName>
    </submittedName>
</protein>
<reference evidence="4" key="1">
    <citation type="journal article" date="2019" name="Int. J. Syst. Evol. Microbiol.">
        <title>The Global Catalogue of Microorganisms (GCM) 10K type strain sequencing project: providing services to taxonomists for standard genome sequencing and annotation.</title>
        <authorList>
            <consortium name="The Broad Institute Genomics Platform"/>
            <consortium name="The Broad Institute Genome Sequencing Center for Infectious Disease"/>
            <person name="Wu L."/>
            <person name="Ma J."/>
        </authorList>
    </citation>
    <scope>NUCLEOTIDE SEQUENCE [LARGE SCALE GENOMIC DNA]</scope>
    <source>
        <strain evidence="4">CCUG 52537</strain>
    </source>
</reference>
<dbReference type="RefSeq" id="WP_381493059.1">
    <property type="nucleotide sequence ID" value="NZ_JBHTIK010000012.1"/>
</dbReference>
<keyword evidence="1" id="KW-0732">Signal</keyword>
<dbReference type="Pfam" id="PF13670">
    <property type="entry name" value="PepSY_2"/>
    <property type="match status" value="1"/>
</dbReference>
<accession>A0ABW3C7J9</accession>
<feature type="chain" id="PRO_5047462192" evidence="1">
    <location>
        <begin position="23"/>
        <end position="86"/>
    </location>
</feature>
<evidence type="ECO:0000256" key="1">
    <source>
        <dbReference type="SAM" id="SignalP"/>
    </source>
</evidence>
<keyword evidence="4" id="KW-1185">Reference proteome</keyword>
<organism evidence="3 4">
    <name type="scientific">Sphingosinicella xenopeptidilytica</name>
    <dbReference type="NCBI Taxonomy" id="364098"/>
    <lineage>
        <taxon>Bacteria</taxon>
        <taxon>Pseudomonadati</taxon>
        <taxon>Pseudomonadota</taxon>
        <taxon>Alphaproteobacteria</taxon>
        <taxon>Sphingomonadales</taxon>
        <taxon>Sphingosinicellaceae</taxon>
        <taxon>Sphingosinicella</taxon>
    </lineage>
</organism>
<dbReference type="InterPro" id="IPR025711">
    <property type="entry name" value="PepSY"/>
</dbReference>
<gene>
    <name evidence="3" type="ORF">ACFQ00_16065</name>
</gene>
<evidence type="ECO:0000313" key="4">
    <source>
        <dbReference type="Proteomes" id="UP001597124"/>
    </source>
</evidence>
<evidence type="ECO:0000259" key="2">
    <source>
        <dbReference type="Pfam" id="PF13670"/>
    </source>
</evidence>
<proteinExistence type="predicted"/>
<evidence type="ECO:0000313" key="3">
    <source>
        <dbReference type="EMBL" id="MFD0849852.1"/>
    </source>
</evidence>
<feature type="signal peptide" evidence="1">
    <location>
        <begin position="1"/>
        <end position="22"/>
    </location>
</feature>
<dbReference type="EMBL" id="JBHTIK010000012">
    <property type="protein sequence ID" value="MFD0849852.1"/>
    <property type="molecule type" value="Genomic_DNA"/>
</dbReference>
<sequence length="86" mass="9262">MKRIILPAVLLVAAATPFIANAAAPAAKTMSLDAVEKRAAALGVRAHEIEVKGAAVKVEGRDAQNREVELLIDRRTGEVLDRRFDD</sequence>